<dbReference type="AlphaFoldDB" id="A0A0F8Y7P7"/>
<evidence type="ECO:0000313" key="1">
    <source>
        <dbReference type="EMBL" id="KKK69675.1"/>
    </source>
</evidence>
<reference evidence="1" key="1">
    <citation type="journal article" date="2015" name="Nature">
        <title>Complex archaea that bridge the gap between prokaryotes and eukaryotes.</title>
        <authorList>
            <person name="Spang A."/>
            <person name="Saw J.H."/>
            <person name="Jorgensen S.L."/>
            <person name="Zaremba-Niedzwiedzka K."/>
            <person name="Martijn J."/>
            <person name="Lind A.E."/>
            <person name="van Eijk R."/>
            <person name="Schleper C."/>
            <person name="Guy L."/>
            <person name="Ettema T.J."/>
        </authorList>
    </citation>
    <scope>NUCLEOTIDE SEQUENCE</scope>
</reference>
<organism evidence="1">
    <name type="scientific">marine sediment metagenome</name>
    <dbReference type="NCBI Taxonomy" id="412755"/>
    <lineage>
        <taxon>unclassified sequences</taxon>
        <taxon>metagenomes</taxon>
        <taxon>ecological metagenomes</taxon>
    </lineage>
</organism>
<accession>A0A0F8Y7P7</accession>
<sequence length="66" mass="8030">MKTDLICELCGANLGRHHWNTLQFKLLDHYRVNHRSEVNHLEALYKDFREWKEQYGLKMVLDILFV</sequence>
<protein>
    <submittedName>
        <fullName evidence="1">Uncharacterized protein</fullName>
    </submittedName>
</protein>
<dbReference type="EMBL" id="LAZR01058538">
    <property type="protein sequence ID" value="KKK69675.1"/>
    <property type="molecule type" value="Genomic_DNA"/>
</dbReference>
<name>A0A0F8Y7P7_9ZZZZ</name>
<gene>
    <name evidence="1" type="ORF">LCGC14_2931660</name>
</gene>
<proteinExistence type="predicted"/>
<comment type="caution">
    <text evidence="1">The sequence shown here is derived from an EMBL/GenBank/DDBJ whole genome shotgun (WGS) entry which is preliminary data.</text>
</comment>